<dbReference type="PROSITE" id="PS51450">
    <property type="entry name" value="LRR"/>
    <property type="match status" value="4"/>
</dbReference>
<reference evidence="7" key="1">
    <citation type="journal article" date="2018" name="PLoS Negl. Trop. Dis.">
        <title>An insight into the salivary gland and fat body transcriptome of Panstrongylus lignarius (Hemiptera: Heteroptera), the main vector of Chagas disease in Peru.</title>
        <authorList>
            <person name="Nevoa J.C."/>
            <person name="Mendes M.T."/>
            <person name="da Silva M.V."/>
            <person name="Soares S.C."/>
            <person name="Oliveira C.J.F."/>
            <person name="Ribeiro J.M.C."/>
        </authorList>
    </citation>
    <scope>NUCLEOTIDE SEQUENCE</scope>
</reference>
<proteinExistence type="predicted"/>
<evidence type="ECO:0000313" key="7">
    <source>
        <dbReference type="EMBL" id="JAW08529.1"/>
    </source>
</evidence>
<dbReference type="EMBL" id="GFTR01007897">
    <property type="protein sequence ID" value="JAW08529.1"/>
    <property type="molecule type" value="Transcribed_RNA"/>
</dbReference>
<keyword evidence="2 6" id="KW-0732">Signal</keyword>
<dbReference type="PRINTS" id="PR00019">
    <property type="entry name" value="LEURICHRPT"/>
</dbReference>
<evidence type="ECO:0000256" key="1">
    <source>
        <dbReference type="ARBA" id="ARBA00022614"/>
    </source>
</evidence>
<evidence type="ECO:0000256" key="5">
    <source>
        <dbReference type="SAM" id="Phobius"/>
    </source>
</evidence>
<dbReference type="InterPro" id="IPR032675">
    <property type="entry name" value="LRR_dom_sf"/>
</dbReference>
<keyword evidence="5" id="KW-1133">Transmembrane helix</keyword>
<keyword evidence="3" id="KW-0677">Repeat</keyword>
<keyword evidence="4" id="KW-0325">Glycoprotein</keyword>
<evidence type="ECO:0000256" key="4">
    <source>
        <dbReference type="ARBA" id="ARBA00023180"/>
    </source>
</evidence>
<dbReference type="PANTHER" id="PTHR45842">
    <property type="entry name" value="SYNAPTIC ADHESION-LIKE MOLECULE SALM"/>
    <property type="match status" value="1"/>
</dbReference>
<keyword evidence="1" id="KW-0433">Leucine-rich repeat</keyword>
<dbReference type="Pfam" id="PF13855">
    <property type="entry name" value="LRR_8"/>
    <property type="match status" value="5"/>
</dbReference>
<dbReference type="SMART" id="SM00365">
    <property type="entry name" value="LRR_SD22"/>
    <property type="match status" value="6"/>
</dbReference>
<evidence type="ECO:0000256" key="3">
    <source>
        <dbReference type="ARBA" id="ARBA00022737"/>
    </source>
</evidence>
<feature type="signal peptide" evidence="6">
    <location>
        <begin position="1"/>
        <end position="18"/>
    </location>
</feature>
<dbReference type="SUPFAM" id="SSF52058">
    <property type="entry name" value="L domain-like"/>
    <property type="match status" value="2"/>
</dbReference>
<keyword evidence="5" id="KW-0812">Transmembrane</keyword>
<accession>A0A224XKI5</accession>
<evidence type="ECO:0000256" key="2">
    <source>
        <dbReference type="ARBA" id="ARBA00022729"/>
    </source>
</evidence>
<dbReference type="AlphaFoldDB" id="A0A224XKI5"/>
<organism evidence="7">
    <name type="scientific">Panstrongylus lignarius</name>
    <dbReference type="NCBI Taxonomy" id="156445"/>
    <lineage>
        <taxon>Eukaryota</taxon>
        <taxon>Metazoa</taxon>
        <taxon>Ecdysozoa</taxon>
        <taxon>Arthropoda</taxon>
        <taxon>Hexapoda</taxon>
        <taxon>Insecta</taxon>
        <taxon>Pterygota</taxon>
        <taxon>Neoptera</taxon>
        <taxon>Paraneoptera</taxon>
        <taxon>Hemiptera</taxon>
        <taxon>Heteroptera</taxon>
        <taxon>Panheteroptera</taxon>
        <taxon>Cimicomorpha</taxon>
        <taxon>Reduviidae</taxon>
        <taxon>Triatominae</taxon>
        <taxon>Panstrongylus</taxon>
    </lineage>
</organism>
<dbReference type="InterPro" id="IPR001611">
    <property type="entry name" value="Leu-rich_rpt"/>
</dbReference>
<sequence length="743" mass="84968">MEFSTLVLLLALVGGCYSSIPCPKACRCSRNSYAGAVARCTELDPDVQRFPSDIAQLIVENYHGERDMALPDMMFVDMGLDHLTTIKIMNSTLRDIHVSAFHGLHNLQEVNFSHNRLILIHPDTFQNNKKLARVILKGNPLQLTQVLEQKDHHFLNSDSLRELDLSHCRLTQIAPKTFSNLRGLELLDLSGNDLTEIKADTLANLESLEDLYLAYNSISKIDRDAFNDIDDMIKLSLKGNPIKTLEGIDVPGLAELDVSECDLEILASASFEGFPELESLNLSRNSIRDIDPEAFYKLSNLKYLDLSHNMIRGPLDESLFSLNQKLETISLAGNKELRVFKELYGSFSRLYHLDLSDCGLIEVSDSAYINMHNLARVNMSNNYLQHIKLHLFEALTHLTVLDLSNNRLHYLHNKLFSTNKKLTKLSLAGNFFRHVPAVLFQTTPLLEWLDLSNCRIVSLWNITEAILLKDKHIFSNLRYVNVSGNKLTKLHRHSFISMENLEKLDISKNPIQCTSDFSHVMQWLIVNRVMPNKDSNSRRVNLGFIDNNIEWDEVLKEVCPINSQYTPHPANTLTEVNPQKTFTHSTLFKNTEKRRNSTKKPPIMIAEPLSFQGPEEMTKIEPIGDPPLVWPMVLIWVSILSIFIALGNLVGLLIYRSRRQYRVLSYKPHFMSPLETQFPARRMGGRSPYQKLYEECSVPAPVHDNKIKIVTYIQFCKCLQSVFYLQKYLAYVAIGKCKEHILI</sequence>
<keyword evidence="5" id="KW-0472">Membrane</keyword>
<evidence type="ECO:0000256" key="6">
    <source>
        <dbReference type="SAM" id="SignalP"/>
    </source>
</evidence>
<dbReference type="Gene3D" id="3.80.10.10">
    <property type="entry name" value="Ribonuclease Inhibitor"/>
    <property type="match status" value="4"/>
</dbReference>
<protein>
    <submittedName>
        <fullName evidence="7">Putative membrane glycoprotein lig-1</fullName>
    </submittedName>
</protein>
<dbReference type="PANTHER" id="PTHR45842:SF12">
    <property type="entry name" value="KEKKON 5, ISOFORM A"/>
    <property type="match status" value="1"/>
</dbReference>
<dbReference type="InterPro" id="IPR050467">
    <property type="entry name" value="LRFN"/>
</dbReference>
<feature type="transmembrane region" description="Helical" evidence="5">
    <location>
        <begin position="628"/>
        <end position="655"/>
    </location>
</feature>
<name>A0A224XKI5_9HEMI</name>
<dbReference type="SMART" id="SM00369">
    <property type="entry name" value="LRR_TYP"/>
    <property type="match status" value="11"/>
</dbReference>
<feature type="chain" id="PRO_5011968273" evidence="6">
    <location>
        <begin position="19"/>
        <end position="743"/>
    </location>
</feature>
<dbReference type="InterPro" id="IPR003591">
    <property type="entry name" value="Leu-rich_rpt_typical-subtyp"/>
</dbReference>